<feature type="transmembrane region" description="Helical" evidence="1">
    <location>
        <begin position="103"/>
        <end position="122"/>
    </location>
</feature>
<keyword evidence="1" id="KW-0812">Transmembrane</keyword>
<feature type="transmembrane region" description="Helical" evidence="1">
    <location>
        <begin position="154"/>
        <end position="174"/>
    </location>
</feature>
<dbReference type="PANTHER" id="PTHR23028">
    <property type="entry name" value="ACETYLTRANSFERASE"/>
    <property type="match status" value="1"/>
</dbReference>
<dbReference type="KEGG" id="fgg:FSB75_16315"/>
<dbReference type="InterPro" id="IPR002656">
    <property type="entry name" value="Acyl_transf_3_dom"/>
</dbReference>
<keyword evidence="1" id="KW-0472">Membrane</keyword>
<dbReference type="GO" id="GO:0016747">
    <property type="term" value="F:acyltransferase activity, transferring groups other than amino-acyl groups"/>
    <property type="evidence" value="ECO:0007669"/>
    <property type="project" value="InterPro"/>
</dbReference>
<keyword evidence="1" id="KW-1133">Transmembrane helix</keyword>
<feature type="transmembrane region" description="Helical" evidence="1">
    <location>
        <begin position="36"/>
        <end position="55"/>
    </location>
</feature>
<dbReference type="OrthoDB" id="290051at2"/>
<organism evidence="3 4">
    <name type="scientific">Flavisolibacter ginsenosidimutans</name>
    <dbReference type="NCBI Taxonomy" id="661481"/>
    <lineage>
        <taxon>Bacteria</taxon>
        <taxon>Pseudomonadati</taxon>
        <taxon>Bacteroidota</taxon>
        <taxon>Chitinophagia</taxon>
        <taxon>Chitinophagales</taxon>
        <taxon>Chitinophagaceae</taxon>
        <taxon>Flavisolibacter</taxon>
    </lineage>
</organism>
<feature type="transmembrane region" description="Helical" evidence="1">
    <location>
        <begin position="272"/>
        <end position="292"/>
    </location>
</feature>
<gene>
    <name evidence="3" type="ORF">FSB75_16315</name>
</gene>
<feature type="domain" description="Acyltransferase 3" evidence="2">
    <location>
        <begin position="32"/>
        <end position="368"/>
    </location>
</feature>
<dbReference type="InterPro" id="IPR050879">
    <property type="entry name" value="Acyltransferase_3"/>
</dbReference>
<keyword evidence="3" id="KW-0012">Acyltransferase</keyword>
<name>A0A5B8ULF5_9BACT</name>
<dbReference type="Proteomes" id="UP000321204">
    <property type="component" value="Chromosome"/>
</dbReference>
<protein>
    <submittedName>
        <fullName evidence="3">Acyltransferase</fullName>
    </submittedName>
</protein>
<reference evidence="3 4" key="1">
    <citation type="journal article" date="2015" name="Int. J. Syst. Evol. Microbiol.">
        <title>Flavisolibacter ginsenosidimutans sp. nov., with ginsenoside-converting activity isolated from soil used for cultivating ginseng.</title>
        <authorList>
            <person name="Zhao Y."/>
            <person name="Liu Q."/>
            <person name="Kang M.S."/>
            <person name="Jin F."/>
            <person name="Yu H."/>
            <person name="Im W.T."/>
        </authorList>
    </citation>
    <scope>NUCLEOTIDE SEQUENCE [LARGE SCALE GENOMIC DNA]</scope>
    <source>
        <strain evidence="3 4">Gsoil 636</strain>
    </source>
</reference>
<accession>A0A5B8ULF5</accession>
<dbReference type="PANTHER" id="PTHR23028:SF53">
    <property type="entry name" value="ACYL_TRANSF_3 DOMAIN-CONTAINING PROTEIN"/>
    <property type="match status" value="1"/>
</dbReference>
<dbReference type="Pfam" id="PF01757">
    <property type="entry name" value="Acyl_transf_3"/>
    <property type="match status" value="1"/>
</dbReference>
<proteinExistence type="predicted"/>
<dbReference type="AlphaFoldDB" id="A0A5B8ULF5"/>
<dbReference type="EMBL" id="CP042433">
    <property type="protein sequence ID" value="QEC57398.1"/>
    <property type="molecule type" value="Genomic_DNA"/>
</dbReference>
<sequence length="387" mass="45575">MRPDFLLLIPAFCGDWQTFNRDHHTLKVFYQQLDGLRALSVFAVILAHGLPFTFFRDTLGLGFWGVDLFFVLSGFLITEILLKQICAQEKPKRMIKSFYVKRTLRIFPIFYIVLLLAIGFNLDGCRAYCGYAFTYTLNFYNASSGVEGRYLSHIWSLCVEEQFYLFWPFMLLLIKPRFHKHLIMAVIIAAVLFRWVTTIVNYHNYHIYNYRSMPSALDALGIGAFLAYVKLFHLPLLKKAMRWRFVPALFFVLFLLLSAFNYPHRILFEETFLRLCVSVCCFFIIAQGVFGYEGRFGRFLQTASLRYLGKISYGIYLFHLLIQFFFDDYVDKYVLAHYSRSLPKLFQYNLHLLQLPLIILFTVLIAAASFRWIEKPFLQLKAQFVYS</sequence>
<evidence type="ECO:0000256" key="1">
    <source>
        <dbReference type="SAM" id="Phobius"/>
    </source>
</evidence>
<dbReference type="GO" id="GO:0000271">
    <property type="term" value="P:polysaccharide biosynthetic process"/>
    <property type="evidence" value="ECO:0007669"/>
    <property type="project" value="TreeGrafter"/>
</dbReference>
<keyword evidence="3" id="KW-0808">Transferase</keyword>
<evidence type="ECO:0000313" key="4">
    <source>
        <dbReference type="Proteomes" id="UP000321204"/>
    </source>
</evidence>
<dbReference type="GO" id="GO:0016020">
    <property type="term" value="C:membrane"/>
    <property type="evidence" value="ECO:0007669"/>
    <property type="project" value="TreeGrafter"/>
</dbReference>
<feature type="transmembrane region" description="Helical" evidence="1">
    <location>
        <begin position="61"/>
        <end position="82"/>
    </location>
</feature>
<feature type="transmembrane region" description="Helical" evidence="1">
    <location>
        <begin position="243"/>
        <end position="260"/>
    </location>
</feature>
<evidence type="ECO:0000313" key="3">
    <source>
        <dbReference type="EMBL" id="QEC57398.1"/>
    </source>
</evidence>
<feature type="transmembrane region" description="Helical" evidence="1">
    <location>
        <begin position="313"/>
        <end position="330"/>
    </location>
</feature>
<keyword evidence="4" id="KW-1185">Reference proteome</keyword>
<feature type="transmembrane region" description="Helical" evidence="1">
    <location>
        <begin position="350"/>
        <end position="373"/>
    </location>
</feature>
<feature type="transmembrane region" description="Helical" evidence="1">
    <location>
        <begin position="212"/>
        <end position="231"/>
    </location>
</feature>
<feature type="transmembrane region" description="Helical" evidence="1">
    <location>
        <begin position="181"/>
        <end position="200"/>
    </location>
</feature>
<evidence type="ECO:0000259" key="2">
    <source>
        <dbReference type="Pfam" id="PF01757"/>
    </source>
</evidence>